<name>A0A5B7I033_PORTR</name>
<dbReference type="Proteomes" id="UP000324222">
    <property type="component" value="Unassembled WGS sequence"/>
</dbReference>
<evidence type="ECO:0000313" key="3">
    <source>
        <dbReference type="Proteomes" id="UP000324222"/>
    </source>
</evidence>
<protein>
    <submittedName>
        <fullName evidence="2">Uncharacterized protein</fullName>
    </submittedName>
</protein>
<dbReference type="AlphaFoldDB" id="A0A5B7I033"/>
<evidence type="ECO:0000256" key="1">
    <source>
        <dbReference type="SAM" id="MobiDB-lite"/>
    </source>
</evidence>
<accession>A0A5B7I033</accession>
<sequence>MVLRTAMYRGTAPQPELLAPRNPTLGTPGRGEHFPQPTFHWRDGERVSLGEGVPGGGQTVLVGVVREEGTEPEAAQALRVVWGDAGPGVFHSSKEGMRDCEGWSSGMAGGGRPPRPHAFYSCFLPTCDPLPSLYGNLWGRPQGHMCAPAAGCPGLCLLAACFSNLSRLSPPLQSSSCRSKSSG</sequence>
<evidence type="ECO:0000313" key="2">
    <source>
        <dbReference type="EMBL" id="MPC78681.1"/>
    </source>
</evidence>
<reference evidence="2 3" key="1">
    <citation type="submission" date="2019-05" db="EMBL/GenBank/DDBJ databases">
        <title>Another draft genome of Portunus trituberculatus and its Hox gene families provides insights of decapod evolution.</title>
        <authorList>
            <person name="Jeong J.-H."/>
            <person name="Song I."/>
            <person name="Kim S."/>
            <person name="Choi T."/>
            <person name="Kim D."/>
            <person name="Ryu S."/>
            <person name="Kim W."/>
        </authorList>
    </citation>
    <scope>NUCLEOTIDE SEQUENCE [LARGE SCALE GENOMIC DNA]</scope>
    <source>
        <tissue evidence="2">Muscle</tissue>
    </source>
</reference>
<keyword evidence="3" id="KW-1185">Reference proteome</keyword>
<organism evidence="2 3">
    <name type="scientific">Portunus trituberculatus</name>
    <name type="common">Swimming crab</name>
    <name type="synonym">Neptunus trituberculatus</name>
    <dbReference type="NCBI Taxonomy" id="210409"/>
    <lineage>
        <taxon>Eukaryota</taxon>
        <taxon>Metazoa</taxon>
        <taxon>Ecdysozoa</taxon>
        <taxon>Arthropoda</taxon>
        <taxon>Crustacea</taxon>
        <taxon>Multicrustacea</taxon>
        <taxon>Malacostraca</taxon>
        <taxon>Eumalacostraca</taxon>
        <taxon>Eucarida</taxon>
        <taxon>Decapoda</taxon>
        <taxon>Pleocyemata</taxon>
        <taxon>Brachyura</taxon>
        <taxon>Eubrachyura</taxon>
        <taxon>Portunoidea</taxon>
        <taxon>Portunidae</taxon>
        <taxon>Portuninae</taxon>
        <taxon>Portunus</taxon>
    </lineage>
</organism>
<dbReference type="EMBL" id="VSRR010049083">
    <property type="protein sequence ID" value="MPC78681.1"/>
    <property type="molecule type" value="Genomic_DNA"/>
</dbReference>
<gene>
    <name evidence="2" type="ORF">E2C01_073174</name>
</gene>
<feature type="region of interest" description="Disordered" evidence="1">
    <location>
        <begin position="1"/>
        <end position="22"/>
    </location>
</feature>
<comment type="caution">
    <text evidence="2">The sequence shown here is derived from an EMBL/GenBank/DDBJ whole genome shotgun (WGS) entry which is preliminary data.</text>
</comment>
<proteinExistence type="predicted"/>